<keyword evidence="5" id="KW-0805">Transcription regulation</keyword>
<feature type="DNA-binding region" description="OmpR/PhoB-type" evidence="9">
    <location>
        <begin position="153"/>
        <end position="253"/>
    </location>
</feature>
<dbReference type="Gene3D" id="6.10.250.690">
    <property type="match status" value="1"/>
</dbReference>
<dbReference type="GO" id="GO:0006355">
    <property type="term" value="P:regulation of DNA-templated transcription"/>
    <property type="evidence" value="ECO:0007669"/>
    <property type="project" value="InterPro"/>
</dbReference>
<keyword evidence="2" id="KW-0963">Cytoplasm</keyword>
<keyword evidence="4" id="KW-0902">Two-component regulatory system</keyword>
<feature type="modified residue" description="4-aspartylphosphate" evidence="8">
    <location>
        <position position="72"/>
    </location>
</feature>
<dbReference type="EMBL" id="AAOW01000026">
    <property type="protein sequence ID" value="EAR59993.1"/>
    <property type="molecule type" value="Genomic_DNA"/>
</dbReference>
<evidence type="ECO:0000256" key="6">
    <source>
        <dbReference type="ARBA" id="ARBA00023125"/>
    </source>
</evidence>
<protein>
    <submittedName>
        <fullName evidence="12">DNA-binding response regulator</fullName>
    </submittedName>
</protein>
<evidence type="ECO:0000256" key="3">
    <source>
        <dbReference type="ARBA" id="ARBA00022553"/>
    </source>
</evidence>
<dbReference type="SMART" id="SM00448">
    <property type="entry name" value="REC"/>
    <property type="match status" value="1"/>
</dbReference>
<comment type="subcellular location">
    <subcellularLocation>
        <location evidence="1">Cytoplasm</location>
    </subcellularLocation>
</comment>
<evidence type="ECO:0000256" key="2">
    <source>
        <dbReference type="ARBA" id="ARBA00022490"/>
    </source>
</evidence>
<keyword evidence="3 8" id="KW-0597">Phosphoprotein</keyword>
<dbReference type="Gene3D" id="3.40.50.2300">
    <property type="match status" value="1"/>
</dbReference>
<gene>
    <name evidence="12" type="ORF">MED92_14028</name>
</gene>
<dbReference type="PANTHER" id="PTHR48111:SF58">
    <property type="entry name" value="TORCAD OPERON TRANSCRIPTIONAL REGULATORY PROTEIN TORR"/>
    <property type="match status" value="1"/>
</dbReference>
<feature type="domain" description="OmpR/PhoB-type" evidence="11">
    <location>
        <begin position="153"/>
        <end position="253"/>
    </location>
</feature>
<evidence type="ECO:0000256" key="5">
    <source>
        <dbReference type="ARBA" id="ARBA00023015"/>
    </source>
</evidence>
<dbReference type="PROSITE" id="PS51755">
    <property type="entry name" value="OMPR_PHOB"/>
    <property type="match status" value="1"/>
</dbReference>
<proteinExistence type="predicted"/>
<dbReference type="PANTHER" id="PTHR48111">
    <property type="entry name" value="REGULATOR OF RPOS"/>
    <property type="match status" value="1"/>
</dbReference>
<organism evidence="12 13">
    <name type="scientific">Neptuniibacter caesariensis</name>
    <dbReference type="NCBI Taxonomy" id="207954"/>
    <lineage>
        <taxon>Bacteria</taxon>
        <taxon>Pseudomonadati</taxon>
        <taxon>Pseudomonadota</taxon>
        <taxon>Gammaproteobacteria</taxon>
        <taxon>Oceanospirillales</taxon>
        <taxon>Oceanospirillaceae</taxon>
        <taxon>Neptuniibacter</taxon>
    </lineage>
</organism>
<reference evidence="12 13" key="1">
    <citation type="submission" date="2006-02" db="EMBL/GenBank/DDBJ databases">
        <authorList>
            <person name="Pinhassi J."/>
            <person name="Pedros-Alio C."/>
            <person name="Ferriera S."/>
            <person name="Johnson J."/>
            <person name="Kravitz S."/>
            <person name="Halpern A."/>
            <person name="Remington K."/>
            <person name="Beeson K."/>
            <person name="Tran B."/>
            <person name="Rogers Y.-H."/>
            <person name="Friedman R."/>
            <person name="Venter J.C."/>
        </authorList>
    </citation>
    <scope>NUCLEOTIDE SEQUENCE [LARGE SCALE GENOMIC DNA]</scope>
    <source>
        <strain evidence="12 13">MED92</strain>
    </source>
</reference>
<comment type="caution">
    <text evidence="12">The sequence shown here is derived from an EMBL/GenBank/DDBJ whole genome shotgun (WGS) entry which is preliminary data.</text>
</comment>
<dbReference type="InterPro" id="IPR016032">
    <property type="entry name" value="Sig_transdc_resp-reg_C-effctor"/>
</dbReference>
<accession>A0A7U8C216</accession>
<dbReference type="Proteomes" id="UP000002171">
    <property type="component" value="Unassembled WGS sequence"/>
</dbReference>
<keyword evidence="13" id="KW-1185">Reference proteome</keyword>
<dbReference type="SUPFAM" id="SSF46894">
    <property type="entry name" value="C-terminal effector domain of the bipartite response regulators"/>
    <property type="match status" value="1"/>
</dbReference>
<evidence type="ECO:0000256" key="9">
    <source>
        <dbReference type="PROSITE-ProRule" id="PRU01091"/>
    </source>
</evidence>
<feature type="domain" description="Response regulatory" evidence="10">
    <location>
        <begin position="23"/>
        <end position="136"/>
    </location>
</feature>
<dbReference type="Gene3D" id="1.10.10.10">
    <property type="entry name" value="Winged helix-like DNA-binding domain superfamily/Winged helix DNA-binding domain"/>
    <property type="match status" value="1"/>
</dbReference>
<dbReference type="GO" id="GO:0000160">
    <property type="term" value="P:phosphorelay signal transduction system"/>
    <property type="evidence" value="ECO:0007669"/>
    <property type="project" value="UniProtKB-KW"/>
</dbReference>
<evidence type="ECO:0000256" key="7">
    <source>
        <dbReference type="ARBA" id="ARBA00023163"/>
    </source>
</evidence>
<evidence type="ECO:0000259" key="10">
    <source>
        <dbReference type="PROSITE" id="PS50110"/>
    </source>
</evidence>
<dbReference type="GO" id="GO:0003677">
    <property type="term" value="F:DNA binding"/>
    <property type="evidence" value="ECO:0007669"/>
    <property type="project" value="UniProtKB-UniRule"/>
</dbReference>
<dbReference type="GO" id="GO:0005737">
    <property type="term" value="C:cytoplasm"/>
    <property type="evidence" value="ECO:0007669"/>
    <property type="project" value="UniProtKB-SubCell"/>
</dbReference>
<dbReference type="FunFam" id="1.10.10.10:FF:000099">
    <property type="entry name" value="Two-component system response regulator TorR"/>
    <property type="match status" value="1"/>
</dbReference>
<dbReference type="InterPro" id="IPR039420">
    <property type="entry name" value="WalR-like"/>
</dbReference>
<dbReference type="Pfam" id="PF00072">
    <property type="entry name" value="Response_reg"/>
    <property type="match status" value="1"/>
</dbReference>
<dbReference type="InterPro" id="IPR001789">
    <property type="entry name" value="Sig_transdc_resp-reg_receiver"/>
</dbReference>
<keyword evidence="7" id="KW-0804">Transcription</keyword>
<dbReference type="PROSITE" id="PS50110">
    <property type="entry name" value="RESPONSE_REGULATORY"/>
    <property type="match status" value="1"/>
</dbReference>
<sequence>MLDWDQSQQLFVFMNQSSNTQYRILIVEDDIASRSLLSSYLSKEGYLVSETEQADDLCERVQQENIDLVLLDINLPGKDGLTLTRELRSVSSVGIILVTSKGDEIDRIVGLELGADDYVTKPFNPRELLVRAKNLLWRVRDSLQARSTEKNNSQQWHFEGWSLDANKRLLESPEGDAERLPEGEFKLLSSLLNAPGAILSRDQLMDAIHDREWTPNDRSVDVMVGRLRRKLGDNPADPHFILTAHGAGYMFAGEVG</sequence>
<evidence type="ECO:0000256" key="8">
    <source>
        <dbReference type="PROSITE-ProRule" id="PRU00169"/>
    </source>
</evidence>
<evidence type="ECO:0000256" key="4">
    <source>
        <dbReference type="ARBA" id="ARBA00023012"/>
    </source>
</evidence>
<name>A0A7U8C216_NEPCE</name>
<dbReference type="InterPro" id="IPR036388">
    <property type="entry name" value="WH-like_DNA-bd_sf"/>
</dbReference>
<dbReference type="SUPFAM" id="SSF52172">
    <property type="entry name" value="CheY-like"/>
    <property type="match status" value="1"/>
</dbReference>
<dbReference type="AlphaFoldDB" id="A0A7U8C216"/>
<evidence type="ECO:0000313" key="13">
    <source>
        <dbReference type="Proteomes" id="UP000002171"/>
    </source>
</evidence>
<dbReference type="InterPro" id="IPR001867">
    <property type="entry name" value="OmpR/PhoB-type_DNA-bd"/>
</dbReference>
<dbReference type="InterPro" id="IPR011006">
    <property type="entry name" value="CheY-like_superfamily"/>
</dbReference>
<dbReference type="Pfam" id="PF00486">
    <property type="entry name" value="Trans_reg_C"/>
    <property type="match status" value="1"/>
</dbReference>
<evidence type="ECO:0000313" key="12">
    <source>
        <dbReference type="EMBL" id="EAR59993.1"/>
    </source>
</evidence>
<dbReference type="SMART" id="SM00862">
    <property type="entry name" value="Trans_reg_C"/>
    <property type="match status" value="1"/>
</dbReference>
<keyword evidence="6 9" id="KW-0238">DNA-binding</keyword>
<evidence type="ECO:0000256" key="1">
    <source>
        <dbReference type="ARBA" id="ARBA00004496"/>
    </source>
</evidence>
<dbReference type="CDD" id="cd00383">
    <property type="entry name" value="trans_reg_C"/>
    <property type="match status" value="1"/>
</dbReference>
<evidence type="ECO:0000259" key="11">
    <source>
        <dbReference type="PROSITE" id="PS51755"/>
    </source>
</evidence>